<evidence type="ECO:0000256" key="5">
    <source>
        <dbReference type="PROSITE-ProRule" id="PRU00042"/>
    </source>
</evidence>
<feature type="compositionally biased region" description="Acidic residues" evidence="7">
    <location>
        <begin position="144"/>
        <end position="180"/>
    </location>
</feature>
<evidence type="ECO:0000256" key="7">
    <source>
        <dbReference type="SAM" id="MobiDB-lite"/>
    </source>
</evidence>
<feature type="region of interest" description="Disordered" evidence="7">
    <location>
        <begin position="144"/>
        <end position="211"/>
    </location>
</feature>
<dbReference type="Proteomes" id="UP001107558">
    <property type="component" value="Chromosome 4"/>
</dbReference>
<accession>A0A9J6BCY1</accession>
<dbReference type="Pfam" id="PF13912">
    <property type="entry name" value="zf-C2H2_6"/>
    <property type="match status" value="2"/>
</dbReference>
<evidence type="ECO:0000256" key="4">
    <source>
        <dbReference type="ARBA" id="ARBA00022833"/>
    </source>
</evidence>
<dbReference type="InterPro" id="IPR012934">
    <property type="entry name" value="Znf_AD"/>
</dbReference>
<dbReference type="Pfam" id="PF00096">
    <property type="entry name" value="zf-C2H2"/>
    <property type="match status" value="1"/>
</dbReference>
<dbReference type="InterPro" id="IPR036236">
    <property type="entry name" value="Znf_C2H2_sf"/>
</dbReference>
<dbReference type="EMBL" id="JADBJN010000004">
    <property type="protein sequence ID" value="KAG5667581.1"/>
    <property type="molecule type" value="Genomic_DNA"/>
</dbReference>
<feature type="binding site" evidence="6">
    <location>
        <position position="6"/>
    </location>
    <ligand>
        <name>Zn(2+)</name>
        <dbReference type="ChEBI" id="CHEBI:29105"/>
    </ligand>
</feature>
<name>A0A9J6BCY1_POLVA</name>
<reference evidence="10" key="1">
    <citation type="submission" date="2021-03" db="EMBL/GenBank/DDBJ databases">
        <title>Chromosome level genome of the anhydrobiotic midge Polypedilum vanderplanki.</title>
        <authorList>
            <person name="Yoshida Y."/>
            <person name="Kikawada T."/>
            <person name="Gusev O."/>
        </authorList>
    </citation>
    <scope>NUCLEOTIDE SEQUENCE</scope>
    <source>
        <strain evidence="10">NIAS01</strain>
        <tissue evidence="10">Whole body or cell culture</tissue>
    </source>
</reference>
<dbReference type="GO" id="GO:0008270">
    <property type="term" value="F:zinc ion binding"/>
    <property type="evidence" value="ECO:0007669"/>
    <property type="project" value="UniProtKB-UniRule"/>
</dbReference>
<keyword evidence="2" id="KW-0677">Repeat</keyword>
<sequence>MSQNNCRLCNSSNTKLTSSINDEIIVHLIDFVPHLNVDIKDTKLPTTVCQLCYGKAKVSYDFLVKIQQTQEKLKNSNNLRKISNLKITNPKSLNSNEIFEKIQKVGSISIKKVSAINETVTETQNDDLIEEYEMLDEEDCIDIDASSDDDYNYDENEDDDDDDDDAEEYLEEDEDSDDNYEPNGKKRKSNDGKSKGNEGSTKKFIPTSGQRQKFSIDPAREIIIDAPISYSCAKCKSKFPTFEALTAHMKAKDCQDEEFSCNICSKVFKNKKNLYAHMATHKPKEKFICEVCAKEYNHQFDLESHMESVHHRVVKRDCIYRCTHCEEKFNSHLDLLEHVKEHQREKKEAPRLCEICAKVCANLKAYQSHIVIHKEKKAHTCIHCGKGFAKAFLMTQHMHIHTGIKGFTCDICNKSYAKRDSLRIHKKRDHPELMM</sequence>
<feature type="domain" description="C2H2-type" evidence="8">
    <location>
        <begin position="407"/>
        <end position="430"/>
    </location>
</feature>
<evidence type="ECO:0000256" key="6">
    <source>
        <dbReference type="PROSITE-ProRule" id="PRU01263"/>
    </source>
</evidence>
<dbReference type="SMART" id="SM00868">
    <property type="entry name" value="zf-AD"/>
    <property type="match status" value="1"/>
</dbReference>
<gene>
    <name evidence="10" type="ORF">PVAND_015558</name>
</gene>
<dbReference type="PROSITE" id="PS50157">
    <property type="entry name" value="ZINC_FINGER_C2H2_2"/>
    <property type="match status" value="5"/>
</dbReference>
<dbReference type="PANTHER" id="PTHR24379">
    <property type="entry name" value="KRAB AND ZINC FINGER DOMAIN-CONTAINING"/>
    <property type="match status" value="1"/>
</dbReference>
<dbReference type="GO" id="GO:0000981">
    <property type="term" value="F:DNA-binding transcription factor activity, RNA polymerase II-specific"/>
    <property type="evidence" value="ECO:0007669"/>
    <property type="project" value="TreeGrafter"/>
</dbReference>
<dbReference type="SUPFAM" id="SSF57667">
    <property type="entry name" value="beta-beta-alpha zinc fingers"/>
    <property type="match status" value="3"/>
</dbReference>
<protein>
    <recommendedName>
        <fullName evidence="12">Zinc finger protein</fullName>
    </recommendedName>
</protein>
<evidence type="ECO:0000259" key="9">
    <source>
        <dbReference type="PROSITE" id="PS51915"/>
    </source>
</evidence>
<keyword evidence="1 6" id="KW-0479">Metal-binding</keyword>
<proteinExistence type="predicted"/>
<feature type="binding site" evidence="6">
    <location>
        <position position="9"/>
    </location>
    <ligand>
        <name>Zn(2+)</name>
        <dbReference type="ChEBI" id="CHEBI:29105"/>
    </ligand>
</feature>
<dbReference type="SMART" id="SM00355">
    <property type="entry name" value="ZnF_C2H2"/>
    <property type="match status" value="7"/>
</dbReference>
<evidence type="ECO:0000256" key="3">
    <source>
        <dbReference type="ARBA" id="ARBA00022771"/>
    </source>
</evidence>
<feature type="domain" description="ZAD" evidence="9">
    <location>
        <begin position="4"/>
        <end position="76"/>
    </location>
</feature>
<feature type="domain" description="C2H2-type" evidence="8">
    <location>
        <begin position="379"/>
        <end position="406"/>
    </location>
</feature>
<feature type="domain" description="C2H2-type" evidence="8">
    <location>
        <begin position="259"/>
        <end position="286"/>
    </location>
</feature>
<dbReference type="OrthoDB" id="6077919at2759"/>
<evidence type="ECO:0000256" key="1">
    <source>
        <dbReference type="ARBA" id="ARBA00022723"/>
    </source>
</evidence>
<feature type="domain" description="C2H2-type" evidence="8">
    <location>
        <begin position="320"/>
        <end position="347"/>
    </location>
</feature>
<evidence type="ECO:0000256" key="2">
    <source>
        <dbReference type="ARBA" id="ARBA00022737"/>
    </source>
</evidence>
<keyword evidence="11" id="KW-1185">Reference proteome</keyword>
<dbReference type="PROSITE" id="PS51915">
    <property type="entry name" value="ZAD"/>
    <property type="match status" value="1"/>
</dbReference>
<dbReference type="Pfam" id="PF12874">
    <property type="entry name" value="zf-met"/>
    <property type="match status" value="1"/>
</dbReference>
<keyword evidence="3 5" id="KW-0863">Zinc-finger</keyword>
<evidence type="ECO:0008006" key="12">
    <source>
        <dbReference type="Google" id="ProtNLM"/>
    </source>
</evidence>
<evidence type="ECO:0000313" key="10">
    <source>
        <dbReference type="EMBL" id="KAG5667581.1"/>
    </source>
</evidence>
<evidence type="ECO:0000259" key="8">
    <source>
        <dbReference type="PROSITE" id="PS50157"/>
    </source>
</evidence>
<dbReference type="AlphaFoldDB" id="A0A9J6BCY1"/>
<keyword evidence="4 6" id="KW-0862">Zinc</keyword>
<dbReference type="Gene3D" id="3.30.160.60">
    <property type="entry name" value="Classic Zinc Finger"/>
    <property type="match status" value="4"/>
</dbReference>
<evidence type="ECO:0000313" key="11">
    <source>
        <dbReference type="Proteomes" id="UP001107558"/>
    </source>
</evidence>
<comment type="caution">
    <text evidence="10">The sequence shown here is derived from an EMBL/GenBank/DDBJ whole genome shotgun (WGS) entry which is preliminary data.</text>
</comment>
<organism evidence="10 11">
    <name type="scientific">Polypedilum vanderplanki</name>
    <name type="common">Sleeping chironomid midge</name>
    <dbReference type="NCBI Taxonomy" id="319348"/>
    <lineage>
        <taxon>Eukaryota</taxon>
        <taxon>Metazoa</taxon>
        <taxon>Ecdysozoa</taxon>
        <taxon>Arthropoda</taxon>
        <taxon>Hexapoda</taxon>
        <taxon>Insecta</taxon>
        <taxon>Pterygota</taxon>
        <taxon>Neoptera</taxon>
        <taxon>Endopterygota</taxon>
        <taxon>Diptera</taxon>
        <taxon>Nematocera</taxon>
        <taxon>Chironomoidea</taxon>
        <taxon>Chironomidae</taxon>
        <taxon>Chironominae</taxon>
        <taxon>Polypedilum</taxon>
        <taxon>Polypedilum</taxon>
    </lineage>
</organism>
<feature type="binding site" evidence="6">
    <location>
        <position position="52"/>
    </location>
    <ligand>
        <name>Zn(2+)</name>
        <dbReference type="ChEBI" id="CHEBI:29105"/>
    </ligand>
</feature>
<dbReference type="PANTHER" id="PTHR24379:SF127">
    <property type="entry name" value="BLOODY FINGERS-RELATED"/>
    <property type="match status" value="1"/>
</dbReference>
<dbReference type="GO" id="GO:0005634">
    <property type="term" value="C:nucleus"/>
    <property type="evidence" value="ECO:0007669"/>
    <property type="project" value="InterPro"/>
</dbReference>
<dbReference type="GO" id="GO:0000977">
    <property type="term" value="F:RNA polymerase II transcription regulatory region sequence-specific DNA binding"/>
    <property type="evidence" value="ECO:0007669"/>
    <property type="project" value="TreeGrafter"/>
</dbReference>
<feature type="binding site" evidence="6">
    <location>
        <position position="49"/>
    </location>
    <ligand>
        <name>Zn(2+)</name>
        <dbReference type="ChEBI" id="CHEBI:29105"/>
    </ligand>
</feature>
<feature type="domain" description="C2H2-type" evidence="8">
    <location>
        <begin position="287"/>
        <end position="310"/>
    </location>
</feature>
<dbReference type="PROSITE" id="PS00028">
    <property type="entry name" value="ZINC_FINGER_C2H2_1"/>
    <property type="match status" value="4"/>
</dbReference>
<dbReference type="InterPro" id="IPR013087">
    <property type="entry name" value="Znf_C2H2_type"/>
</dbReference>